<dbReference type="PANTHER" id="PTHR43542:SF1">
    <property type="entry name" value="METHYLTRANSFERASE"/>
    <property type="match status" value="1"/>
</dbReference>
<dbReference type="STRING" id="183763.LP52_16520"/>
<dbReference type="PIRSF" id="PIRSF004553">
    <property type="entry name" value="CHP00095"/>
    <property type="match status" value="1"/>
</dbReference>
<dbReference type="Proteomes" id="UP000031675">
    <property type="component" value="Unassembled WGS sequence"/>
</dbReference>
<comment type="caution">
    <text evidence="3">The sequence shown here is derived from an EMBL/GenBank/DDBJ whole genome shotgun (WGS) entry which is preliminary data.</text>
</comment>
<dbReference type="RefSeq" id="WP_040274728.1">
    <property type="nucleotide sequence ID" value="NZ_JROO01000031.1"/>
</dbReference>
<dbReference type="GO" id="GO:0031167">
    <property type="term" value="P:rRNA methylation"/>
    <property type="evidence" value="ECO:0007669"/>
    <property type="project" value="InterPro"/>
</dbReference>
<evidence type="ECO:0000256" key="2">
    <source>
        <dbReference type="ARBA" id="ARBA00022679"/>
    </source>
</evidence>
<organism evidence="3 4">
    <name type="scientific">Streptomonospora alba</name>
    <dbReference type="NCBI Taxonomy" id="183763"/>
    <lineage>
        <taxon>Bacteria</taxon>
        <taxon>Bacillati</taxon>
        <taxon>Actinomycetota</taxon>
        <taxon>Actinomycetes</taxon>
        <taxon>Streptosporangiales</taxon>
        <taxon>Nocardiopsidaceae</taxon>
        <taxon>Streptomonospora</taxon>
    </lineage>
</organism>
<evidence type="ECO:0000313" key="4">
    <source>
        <dbReference type="Proteomes" id="UP000031675"/>
    </source>
</evidence>
<keyword evidence="1 3" id="KW-0489">Methyltransferase</keyword>
<protein>
    <submittedName>
        <fullName evidence="3">Methyltransferase</fullName>
    </submittedName>
</protein>
<dbReference type="PROSITE" id="PS00092">
    <property type="entry name" value="N6_MTASE"/>
    <property type="match status" value="1"/>
</dbReference>
<keyword evidence="4" id="KW-1185">Reference proteome</keyword>
<sequence>MSRIIAGAARGRRIAVPGGRNTRPTSDRAREALFASALSDLGTFDGLRVLDLYAGSGAIGLEALSRGADHALLVEYDRKAVAALRSNVAAVGLPGARVAAGRVRRVLQEGPRDGAYDLAVADPPYALDDGEITTVLEELRDGEWLRPGALVVVERASRGGDLDWPEGYTPDRVRRYGEASLWYGRAASRPDQR</sequence>
<dbReference type="GO" id="GO:0008168">
    <property type="term" value="F:methyltransferase activity"/>
    <property type="evidence" value="ECO:0007669"/>
    <property type="project" value="UniProtKB-KW"/>
</dbReference>
<accession>A0A0C2G3R4</accession>
<dbReference type="EMBL" id="JROO01000031">
    <property type="protein sequence ID" value="KIH97928.1"/>
    <property type="molecule type" value="Genomic_DNA"/>
</dbReference>
<proteinExistence type="predicted"/>
<dbReference type="CDD" id="cd02440">
    <property type="entry name" value="AdoMet_MTases"/>
    <property type="match status" value="1"/>
</dbReference>
<reference evidence="4" key="1">
    <citation type="journal article" date="2015" name="Chem. Biol.">
        <title>Structure, bioactivity, and resistance mechanism of streptomonomicin, an unusual lasso Peptide from an understudied halophilic actinomycete.</title>
        <authorList>
            <person name="Metelev M."/>
            <person name="Tietz J.I."/>
            <person name="Melby J.O."/>
            <person name="Blair P.M."/>
            <person name="Zhu L."/>
            <person name="Livnat I."/>
            <person name="Severinov K."/>
            <person name="Mitchell D.A."/>
        </authorList>
    </citation>
    <scope>NUCLEOTIDE SEQUENCE [LARGE SCALE GENOMIC DNA]</scope>
    <source>
        <strain evidence="4">YIM 90003</strain>
    </source>
</reference>
<dbReference type="InterPro" id="IPR002052">
    <property type="entry name" value="DNA_methylase_N6_adenine_CS"/>
</dbReference>
<dbReference type="NCBIfam" id="TIGR00095">
    <property type="entry name" value="16S rRNA (guanine(966)-N(2))-methyltransferase RsmD"/>
    <property type="match status" value="1"/>
</dbReference>
<gene>
    <name evidence="3" type="ORF">LP52_16520</name>
</gene>
<dbReference type="Pfam" id="PF03602">
    <property type="entry name" value="Cons_hypoth95"/>
    <property type="match status" value="1"/>
</dbReference>
<dbReference type="InterPro" id="IPR004398">
    <property type="entry name" value="RNA_MeTrfase_RsmD"/>
</dbReference>
<dbReference type="SUPFAM" id="SSF53335">
    <property type="entry name" value="S-adenosyl-L-methionine-dependent methyltransferases"/>
    <property type="match status" value="1"/>
</dbReference>
<dbReference type="InterPro" id="IPR029063">
    <property type="entry name" value="SAM-dependent_MTases_sf"/>
</dbReference>
<dbReference type="AlphaFoldDB" id="A0A0C2G3R4"/>
<keyword evidence="2 3" id="KW-0808">Transferase</keyword>
<evidence type="ECO:0000313" key="3">
    <source>
        <dbReference type="EMBL" id="KIH97928.1"/>
    </source>
</evidence>
<name>A0A0C2G3R4_9ACTN</name>
<dbReference type="OrthoDB" id="9803017at2"/>
<dbReference type="Gene3D" id="3.40.50.150">
    <property type="entry name" value="Vaccinia Virus protein VP39"/>
    <property type="match status" value="1"/>
</dbReference>
<evidence type="ECO:0000256" key="1">
    <source>
        <dbReference type="ARBA" id="ARBA00022603"/>
    </source>
</evidence>
<dbReference type="GO" id="GO:0003676">
    <property type="term" value="F:nucleic acid binding"/>
    <property type="evidence" value="ECO:0007669"/>
    <property type="project" value="InterPro"/>
</dbReference>
<dbReference type="PANTHER" id="PTHR43542">
    <property type="entry name" value="METHYLTRANSFERASE"/>
    <property type="match status" value="1"/>
</dbReference>